<dbReference type="AlphaFoldDB" id="A0A2B7YDX6"/>
<dbReference type="EMBL" id="PDNB01000002">
    <property type="protein sequence ID" value="PGH18807.1"/>
    <property type="molecule type" value="Genomic_DNA"/>
</dbReference>
<name>A0A2B7YDX6_9EURO</name>
<organism evidence="2 3">
    <name type="scientific">Helicocarpus griseus UAMH5409</name>
    <dbReference type="NCBI Taxonomy" id="1447875"/>
    <lineage>
        <taxon>Eukaryota</taxon>
        <taxon>Fungi</taxon>
        <taxon>Dikarya</taxon>
        <taxon>Ascomycota</taxon>
        <taxon>Pezizomycotina</taxon>
        <taxon>Eurotiomycetes</taxon>
        <taxon>Eurotiomycetidae</taxon>
        <taxon>Onygenales</taxon>
        <taxon>Ajellomycetaceae</taxon>
        <taxon>Helicocarpus</taxon>
    </lineage>
</organism>
<feature type="region of interest" description="Disordered" evidence="1">
    <location>
        <begin position="53"/>
        <end position="124"/>
    </location>
</feature>
<accession>A0A2B7YDX6</accession>
<gene>
    <name evidence="2" type="ORF">AJ79_00220</name>
</gene>
<proteinExistence type="predicted"/>
<comment type="caution">
    <text evidence="2">The sequence shown here is derived from an EMBL/GenBank/DDBJ whole genome shotgun (WGS) entry which is preliminary data.</text>
</comment>
<keyword evidence="3" id="KW-1185">Reference proteome</keyword>
<sequence>MPPAGSWDMAEEMKLFRRIIKMTKFDKQQYEELAAYMGRTTNAIQLHINILKKSNPEEDDAPLPGPATPVKRPRNTDGQGKSASASKKRNAKNGDVGEENGTPVKKRKGKVAVKDEDGGNGCCAEETERVEVEKFKQELNGEQ</sequence>
<evidence type="ECO:0000256" key="1">
    <source>
        <dbReference type="SAM" id="MobiDB-lite"/>
    </source>
</evidence>
<reference evidence="2 3" key="1">
    <citation type="submission" date="2017-10" db="EMBL/GenBank/DDBJ databases">
        <title>Comparative genomics in systemic dimorphic fungi from Ajellomycetaceae.</title>
        <authorList>
            <person name="Munoz J.F."/>
            <person name="Mcewen J.G."/>
            <person name="Clay O.K."/>
            <person name="Cuomo C.A."/>
        </authorList>
    </citation>
    <scope>NUCLEOTIDE SEQUENCE [LARGE SCALE GENOMIC DNA]</scope>
    <source>
        <strain evidence="2 3">UAMH5409</strain>
    </source>
</reference>
<dbReference type="Proteomes" id="UP000223968">
    <property type="component" value="Unassembled WGS sequence"/>
</dbReference>
<protein>
    <submittedName>
        <fullName evidence="2">Uncharacterized protein</fullName>
    </submittedName>
</protein>
<evidence type="ECO:0000313" key="2">
    <source>
        <dbReference type="EMBL" id="PGH18807.1"/>
    </source>
</evidence>
<evidence type="ECO:0000313" key="3">
    <source>
        <dbReference type="Proteomes" id="UP000223968"/>
    </source>
</evidence>